<accession>A0A495QZL7</accession>
<protein>
    <submittedName>
        <fullName evidence="1">Uncharacterized protein</fullName>
    </submittedName>
</protein>
<reference evidence="1 2" key="1">
    <citation type="submission" date="2018-10" db="EMBL/GenBank/DDBJ databases">
        <title>Genomic Encyclopedia of Archaeal and Bacterial Type Strains, Phase II (KMG-II): from individual species to whole genera.</title>
        <authorList>
            <person name="Goeker M."/>
        </authorList>
    </citation>
    <scope>NUCLEOTIDE SEQUENCE [LARGE SCALE GENOMIC DNA]</scope>
    <source>
        <strain evidence="1 2">DSM 43383</strain>
    </source>
</reference>
<sequence>MSLRRVFTIAALLTVVALVVRLKASRGADDGSAGEA</sequence>
<evidence type="ECO:0000313" key="1">
    <source>
        <dbReference type="EMBL" id="RKS79669.1"/>
    </source>
</evidence>
<dbReference type="EMBL" id="RBWU01000001">
    <property type="protein sequence ID" value="RKS79669.1"/>
    <property type="molecule type" value="Genomic_DNA"/>
</dbReference>
<gene>
    <name evidence="1" type="ORF">BZB76_1144</name>
</gene>
<dbReference type="Proteomes" id="UP000274601">
    <property type="component" value="Unassembled WGS sequence"/>
</dbReference>
<proteinExistence type="predicted"/>
<dbReference type="AlphaFoldDB" id="A0A495QZL7"/>
<evidence type="ECO:0000313" key="2">
    <source>
        <dbReference type="Proteomes" id="UP000274601"/>
    </source>
</evidence>
<name>A0A495QZL7_9ACTN</name>
<keyword evidence="2" id="KW-1185">Reference proteome</keyword>
<organism evidence="1 2">
    <name type="scientific">Actinomadura pelletieri DSM 43383</name>
    <dbReference type="NCBI Taxonomy" id="1120940"/>
    <lineage>
        <taxon>Bacteria</taxon>
        <taxon>Bacillati</taxon>
        <taxon>Actinomycetota</taxon>
        <taxon>Actinomycetes</taxon>
        <taxon>Streptosporangiales</taxon>
        <taxon>Thermomonosporaceae</taxon>
        <taxon>Actinomadura</taxon>
    </lineage>
</organism>
<comment type="caution">
    <text evidence="1">The sequence shown here is derived from an EMBL/GenBank/DDBJ whole genome shotgun (WGS) entry which is preliminary data.</text>
</comment>